<proteinExistence type="predicted"/>
<evidence type="ECO:0000313" key="2">
    <source>
        <dbReference type="Proteomes" id="UP001632037"/>
    </source>
</evidence>
<protein>
    <submittedName>
        <fullName evidence="1">Uncharacterized protein</fullName>
    </submittedName>
</protein>
<comment type="caution">
    <text evidence="1">The sequence shown here is derived from an EMBL/GenBank/DDBJ whole genome shotgun (WGS) entry which is preliminary data.</text>
</comment>
<accession>A0ABD3F0Y5</accession>
<dbReference type="EMBL" id="JBIMZQ010000041">
    <property type="protein sequence ID" value="KAL3660465.1"/>
    <property type="molecule type" value="Genomic_DNA"/>
</dbReference>
<dbReference type="AlphaFoldDB" id="A0ABD3F0Y5"/>
<name>A0ABD3F0Y5_9STRA</name>
<gene>
    <name evidence="1" type="ORF">V7S43_019088</name>
</gene>
<evidence type="ECO:0000313" key="1">
    <source>
        <dbReference type="EMBL" id="KAL3660465.1"/>
    </source>
</evidence>
<keyword evidence="2" id="KW-1185">Reference proteome</keyword>
<dbReference type="Proteomes" id="UP001632037">
    <property type="component" value="Unassembled WGS sequence"/>
</dbReference>
<organism evidence="1 2">
    <name type="scientific">Phytophthora oleae</name>
    <dbReference type="NCBI Taxonomy" id="2107226"/>
    <lineage>
        <taxon>Eukaryota</taxon>
        <taxon>Sar</taxon>
        <taxon>Stramenopiles</taxon>
        <taxon>Oomycota</taxon>
        <taxon>Peronosporomycetes</taxon>
        <taxon>Peronosporales</taxon>
        <taxon>Peronosporaceae</taxon>
        <taxon>Phytophthora</taxon>
    </lineage>
</organism>
<reference evidence="1 2" key="1">
    <citation type="submission" date="2024-09" db="EMBL/GenBank/DDBJ databases">
        <title>Genome sequencing and assembly of Phytophthora oleae, isolate VK10A, causative agent of rot of olive drupes.</title>
        <authorList>
            <person name="Conti Taguali S."/>
            <person name="Riolo M."/>
            <person name="La Spada F."/>
            <person name="Cacciola S.O."/>
            <person name="Dionisio G."/>
        </authorList>
    </citation>
    <scope>NUCLEOTIDE SEQUENCE [LARGE SCALE GENOMIC DNA]</scope>
    <source>
        <strain evidence="1 2">VK10A</strain>
    </source>
</reference>
<sequence>MVLPVVPVLYRVQRALVFCSKPGDLVEAREVRDVPGGLQQFGHVAVVQVRNVDAHVRDIARPVDRQETDPLSRCSSSRSPYFTSDTAIILPDSLSVKVSCTHPHRDFVGGVKLPTTKFRAHTAYLRFRRSSPSALARNVITLMAPRFSLQGWHEGWWGREATLEVKLVFTAQYALKMEKTKTMCSLPGYYLALVQMLGPIQQPRTASFQRQ</sequence>